<keyword evidence="3" id="KW-1185">Reference proteome</keyword>
<dbReference type="Proteomes" id="UP000640333">
    <property type="component" value="Unassembled WGS sequence"/>
</dbReference>
<comment type="caution">
    <text evidence="2">The sequence shown here is derived from an EMBL/GenBank/DDBJ whole genome shotgun (WGS) entry which is preliminary data.</text>
</comment>
<dbReference type="AlphaFoldDB" id="A0A8J7JZH3"/>
<organism evidence="2 3">
    <name type="scientific">Pontibacterium sinense</name>
    <dbReference type="NCBI Taxonomy" id="2781979"/>
    <lineage>
        <taxon>Bacteria</taxon>
        <taxon>Pseudomonadati</taxon>
        <taxon>Pseudomonadota</taxon>
        <taxon>Gammaproteobacteria</taxon>
        <taxon>Oceanospirillales</taxon>
        <taxon>Oceanospirillaceae</taxon>
        <taxon>Pontibacterium</taxon>
    </lineage>
</organism>
<dbReference type="RefSeq" id="WP_193954488.1">
    <property type="nucleotide sequence ID" value="NZ_JADEYS010000018.1"/>
</dbReference>
<evidence type="ECO:0000313" key="2">
    <source>
        <dbReference type="EMBL" id="MBE9398793.1"/>
    </source>
</evidence>
<feature type="transmembrane region" description="Helical" evidence="1">
    <location>
        <begin position="107"/>
        <end position="131"/>
    </location>
</feature>
<keyword evidence="1" id="KW-0472">Membrane</keyword>
<proteinExistence type="predicted"/>
<evidence type="ECO:0000313" key="3">
    <source>
        <dbReference type="Proteomes" id="UP000640333"/>
    </source>
</evidence>
<feature type="transmembrane region" description="Helical" evidence="1">
    <location>
        <begin position="73"/>
        <end position="101"/>
    </location>
</feature>
<sequence length="160" mass="17282">MDRDDKTLESGLIDLPVSEHDSKWVRACSQCDGQMIVTAKEAEQYEGPGREHGLRFTCQRCDRSVSIASSLTIFTNLASALMVLCGGIYAFSNGLGGFIIYAATESILWFFGSLFLTLFVLAFAVGGYLLLTSGIEKISVRKKHPLVAGPSDNASLLAGH</sequence>
<keyword evidence="1" id="KW-1133">Transmembrane helix</keyword>
<gene>
    <name evidence="2" type="ORF">IOQ59_16150</name>
</gene>
<reference evidence="2" key="1">
    <citation type="submission" date="2020-10" db="EMBL/GenBank/DDBJ databases">
        <title>Bacterium isolated from coastal waters sediment.</title>
        <authorList>
            <person name="Chen R.-J."/>
            <person name="Lu D.-C."/>
            <person name="Zhu K.-L."/>
            <person name="Du Z.-J."/>
        </authorList>
    </citation>
    <scope>NUCLEOTIDE SEQUENCE</scope>
    <source>
        <strain evidence="2">N1Y112</strain>
    </source>
</reference>
<keyword evidence="1" id="KW-0812">Transmembrane</keyword>
<protein>
    <submittedName>
        <fullName evidence="2">Uncharacterized protein</fullName>
    </submittedName>
</protein>
<evidence type="ECO:0000256" key="1">
    <source>
        <dbReference type="SAM" id="Phobius"/>
    </source>
</evidence>
<name>A0A8J7JZH3_9GAMM</name>
<dbReference type="EMBL" id="JADEYS010000018">
    <property type="protein sequence ID" value="MBE9398793.1"/>
    <property type="molecule type" value="Genomic_DNA"/>
</dbReference>
<accession>A0A8J7JZH3</accession>